<organism evidence="4 5">
    <name type="scientific">Polyplax serrata</name>
    <name type="common">Common mouse louse</name>
    <dbReference type="NCBI Taxonomy" id="468196"/>
    <lineage>
        <taxon>Eukaryota</taxon>
        <taxon>Metazoa</taxon>
        <taxon>Ecdysozoa</taxon>
        <taxon>Arthropoda</taxon>
        <taxon>Hexapoda</taxon>
        <taxon>Insecta</taxon>
        <taxon>Pterygota</taxon>
        <taxon>Neoptera</taxon>
        <taxon>Paraneoptera</taxon>
        <taxon>Psocodea</taxon>
        <taxon>Troctomorpha</taxon>
        <taxon>Phthiraptera</taxon>
        <taxon>Anoplura</taxon>
        <taxon>Polyplacidae</taxon>
        <taxon>Polyplax</taxon>
    </lineage>
</organism>
<protein>
    <submittedName>
        <fullName evidence="4">Uncharacterized protein</fullName>
    </submittedName>
</protein>
<proteinExistence type="predicted"/>
<keyword evidence="3" id="KW-0732">Signal</keyword>
<reference evidence="4 5" key="1">
    <citation type="submission" date="2023-09" db="EMBL/GenBank/DDBJ databases">
        <title>Genomes of two closely related lineages of the louse Polyplax serrata with different host specificities.</title>
        <authorList>
            <person name="Martinu J."/>
            <person name="Tarabai H."/>
            <person name="Stefka J."/>
            <person name="Hypsa V."/>
        </authorList>
    </citation>
    <scope>NUCLEOTIDE SEQUENCE [LARGE SCALE GENOMIC DNA]</scope>
    <source>
        <strain evidence="4">98ZLc_SE</strain>
    </source>
</reference>
<feature type="transmembrane region" description="Helical" evidence="2">
    <location>
        <begin position="113"/>
        <end position="131"/>
    </location>
</feature>
<dbReference type="EMBL" id="JAWJWF010000001">
    <property type="protein sequence ID" value="KAK6641963.1"/>
    <property type="molecule type" value="Genomic_DNA"/>
</dbReference>
<sequence>MVFKIIVTLLLVHAVKGEEDNDSLDVLAELPLQELLLQKKNLEKDIKPQETSPVALPLNMGRPFFGERSEKERRKKPIRKTFHEEESEDDKGWMHEKKEKYKIHDILNTSLTALSYLAFGGYLVCMIVNTLREKKRRFMMTYPTATGTGNNQFVTRRPIKVRFPAVAVHSGKKRRKRAHEQVFFEYPDMGIWPPQEADDFAILNLMD</sequence>
<comment type="caution">
    <text evidence="4">The sequence shown here is derived from an EMBL/GenBank/DDBJ whole genome shotgun (WGS) entry which is preliminary data.</text>
</comment>
<dbReference type="Proteomes" id="UP001359485">
    <property type="component" value="Unassembled WGS sequence"/>
</dbReference>
<evidence type="ECO:0000256" key="1">
    <source>
        <dbReference type="SAM" id="MobiDB-lite"/>
    </source>
</evidence>
<evidence type="ECO:0000256" key="3">
    <source>
        <dbReference type="SAM" id="SignalP"/>
    </source>
</evidence>
<keyword evidence="2" id="KW-0472">Membrane</keyword>
<name>A0ABR1BJJ1_POLSC</name>
<keyword evidence="5" id="KW-1185">Reference proteome</keyword>
<feature type="chain" id="PRO_5047206950" evidence="3">
    <location>
        <begin position="18"/>
        <end position="207"/>
    </location>
</feature>
<evidence type="ECO:0000313" key="4">
    <source>
        <dbReference type="EMBL" id="KAK6641963.1"/>
    </source>
</evidence>
<keyword evidence="2" id="KW-1133">Transmembrane helix</keyword>
<evidence type="ECO:0000256" key="2">
    <source>
        <dbReference type="SAM" id="Phobius"/>
    </source>
</evidence>
<evidence type="ECO:0000313" key="5">
    <source>
        <dbReference type="Proteomes" id="UP001359485"/>
    </source>
</evidence>
<gene>
    <name evidence="4" type="ORF">RUM44_013684</name>
</gene>
<feature type="region of interest" description="Disordered" evidence="1">
    <location>
        <begin position="66"/>
        <end position="91"/>
    </location>
</feature>
<feature type="signal peptide" evidence="3">
    <location>
        <begin position="1"/>
        <end position="17"/>
    </location>
</feature>
<keyword evidence="2" id="KW-0812">Transmembrane</keyword>
<accession>A0ABR1BJJ1</accession>